<dbReference type="Proteomes" id="UP001519332">
    <property type="component" value="Unassembled WGS sequence"/>
</dbReference>
<feature type="domain" description="Outer membrane channel protein CpnT-like N-terminal" evidence="3">
    <location>
        <begin position="12"/>
        <end position="116"/>
    </location>
</feature>
<accession>A0ABS4TEF3</accession>
<dbReference type="PANTHER" id="PTHR42059:SF1">
    <property type="entry name" value="TNT DOMAIN-CONTAINING PROTEIN"/>
    <property type="match status" value="1"/>
</dbReference>
<comment type="caution">
    <text evidence="4">The sequence shown here is derived from an EMBL/GenBank/DDBJ whole genome shotgun (WGS) entry which is preliminary data.</text>
</comment>
<organism evidence="4 5">
    <name type="scientific">Kibdelosporangium banguiense</name>
    <dbReference type="NCBI Taxonomy" id="1365924"/>
    <lineage>
        <taxon>Bacteria</taxon>
        <taxon>Bacillati</taxon>
        <taxon>Actinomycetota</taxon>
        <taxon>Actinomycetes</taxon>
        <taxon>Pseudonocardiales</taxon>
        <taxon>Pseudonocardiaceae</taxon>
        <taxon>Kibdelosporangium</taxon>
    </lineage>
</organism>
<evidence type="ECO:0000313" key="5">
    <source>
        <dbReference type="Proteomes" id="UP001519332"/>
    </source>
</evidence>
<feature type="compositionally biased region" description="Pro residues" evidence="1">
    <location>
        <begin position="366"/>
        <end position="380"/>
    </location>
</feature>
<evidence type="ECO:0000259" key="2">
    <source>
        <dbReference type="Pfam" id="PF14021"/>
    </source>
</evidence>
<evidence type="ECO:0000313" key="4">
    <source>
        <dbReference type="EMBL" id="MBP2322803.1"/>
    </source>
</evidence>
<name>A0ABS4TEF3_9PSEU</name>
<feature type="domain" description="TNT" evidence="2">
    <location>
        <begin position="570"/>
        <end position="654"/>
    </location>
</feature>
<dbReference type="RefSeq" id="WP_209638504.1">
    <property type="nucleotide sequence ID" value="NZ_JAGINW010000001.1"/>
</dbReference>
<dbReference type="Pfam" id="PF25547">
    <property type="entry name" value="WXG100_2"/>
    <property type="match status" value="1"/>
</dbReference>
<keyword evidence="5" id="KW-1185">Reference proteome</keyword>
<reference evidence="4 5" key="1">
    <citation type="submission" date="2021-03" db="EMBL/GenBank/DDBJ databases">
        <title>Sequencing the genomes of 1000 actinobacteria strains.</title>
        <authorList>
            <person name="Klenk H.-P."/>
        </authorList>
    </citation>
    <scope>NUCLEOTIDE SEQUENCE [LARGE SCALE GENOMIC DNA]</scope>
    <source>
        <strain evidence="4 5">DSM 46670</strain>
    </source>
</reference>
<dbReference type="InterPro" id="IPR025331">
    <property type="entry name" value="TNT"/>
</dbReference>
<gene>
    <name evidence="4" type="ORF">JOF56_003188</name>
</gene>
<proteinExistence type="predicted"/>
<dbReference type="Pfam" id="PF14021">
    <property type="entry name" value="TNT"/>
    <property type="match status" value="1"/>
</dbReference>
<feature type="region of interest" description="Disordered" evidence="1">
    <location>
        <begin position="333"/>
        <end position="398"/>
    </location>
</feature>
<dbReference type="InterPro" id="IPR053024">
    <property type="entry name" value="Fungal_surface_NADase"/>
</dbReference>
<evidence type="ECO:0008006" key="6">
    <source>
        <dbReference type="Google" id="ProtNLM"/>
    </source>
</evidence>
<feature type="compositionally biased region" description="Pro residues" evidence="1">
    <location>
        <begin position="334"/>
        <end position="357"/>
    </location>
</feature>
<sequence>MGIELPAELADVAAQTGVKWPEADEDKMRETAQAWRQTGAKITALISDADTTARSALGTTEGESADAARKHWGTYVQPDTGKLTSMARGCTKAADQLDHAAIQVADAKLAIVQNLVPLAKNKDVAEHAAASGHPTALLGLDTAIKGTAANVANVHSTLVTAVQPISGATVDAVQPIVNPNPGQHSTGLLPGDGAVPSHPGPGEHGKGLLPGVVQPVVDGVVGPGDHGQRPGVLPGVVDAMTGGPSSHGGVVPGAVDMVGGGHAGMPGPVPDGGGHMMPPAGGVIDHHAVDPATGPIPAQDRPHILPADAPTPPAGIPRPDHVVQAASAAAVLDAPPPPVQQSPPPVNQPVAPPPPASGGPFVGGGPTPPPPAAAVPPPVAGQPIPGQQPLAAGPAVQRGPAPVVMPVEPARQMPAAVAGMAVQQPDAAGGRYQERDTVIAIWLVRMFPIGHMPIAADRPSRQLPPPSPEFDYAAGMRFEPNDHPQADLIDDAEALAWALDGGDAVETGPPQEHELAEGHDPLAGQNERDWDRRFVVRAGTGRDTLDTEYAWPPSELFPEGVTAPGEPEVLEPGTVIDRFGTPEGRVFAAVDTTFTQRSLPPSHVNAEYRRYRVLKPLPVWRGISAAWFGQSGGGVRLRTVHPALDLVALGYLAEERDES</sequence>
<evidence type="ECO:0000259" key="3">
    <source>
        <dbReference type="Pfam" id="PF25547"/>
    </source>
</evidence>
<dbReference type="InterPro" id="IPR057746">
    <property type="entry name" value="CpnT-like_N"/>
</dbReference>
<evidence type="ECO:0000256" key="1">
    <source>
        <dbReference type="SAM" id="MobiDB-lite"/>
    </source>
</evidence>
<protein>
    <recommendedName>
        <fullName evidence="6">DUF4237 domain-containing protein</fullName>
    </recommendedName>
</protein>
<feature type="region of interest" description="Disordered" evidence="1">
    <location>
        <begin position="181"/>
        <end position="203"/>
    </location>
</feature>
<dbReference type="PANTHER" id="PTHR42059">
    <property type="entry name" value="TNT DOMAIN-CONTAINING PROTEIN"/>
    <property type="match status" value="1"/>
</dbReference>
<dbReference type="EMBL" id="JAGINW010000001">
    <property type="protein sequence ID" value="MBP2322803.1"/>
    <property type="molecule type" value="Genomic_DNA"/>
</dbReference>